<dbReference type="RefSeq" id="WP_266001062.1">
    <property type="nucleotide sequence ID" value="NZ_JAPJDN010000061.1"/>
</dbReference>
<dbReference type="Proteomes" id="UP001300745">
    <property type="component" value="Unassembled WGS sequence"/>
</dbReference>
<organism evidence="1 2">
    <name type="scientific">Mycobacterium pinniadriaticum</name>
    <dbReference type="NCBI Taxonomy" id="2994102"/>
    <lineage>
        <taxon>Bacteria</taxon>
        <taxon>Bacillati</taxon>
        <taxon>Actinomycetota</taxon>
        <taxon>Actinomycetes</taxon>
        <taxon>Mycobacteriales</taxon>
        <taxon>Mycobacteriaceae</taxon>
        <taxon>Mycobacterium</taxon>
    </lineage>
</organism>
<evidence type="ECO:0000313" key="2">
    <source>
        <dbReference type="Proteomes" id="UP001300745"/>
    </source>
</evidence>
<dbReference type="EMBL" id="JAPJDO010000061">
    <property type="protein sequence ID" value="MCX2941161.1"/>
    <property type="molecule type" value="Genomic_DNA"/>
</dbReference>
<gene>
    <name evidence="1" type="ORF">ORI27_31210</name>
</gene>
<reference evidence="1 2" key="1">
    <citation type="submission" date="2022-11" db="EMBL/GenBank/DDBJ databases">
        <title>Mycobacterium sp. nov.</title>
        <authorList>
            <person name="Papic B."/>
            <person name="Spicic S."/>
            <person name="Duvnjak S."/>
        </authorList>
    </citation>
    <scope>NUCLEOTIDE SEQUENCE [LARGE SCALE GENOMIC DNA]</scope>
    <source>
        <strain evidence="1 2">CVI_P4</strain>
    </source>
</reference>
<accession>A0ABT3SNS3</accession>
<comment type="caution">
    <text evidence="1">The sequence shown here is derived from an EMBL/GenBank/DDBJ whole genome shotgun (WGS) entry which is preliminary data.</text>
</comment>
<proteinExistence type="predicted"/>
<sequence>MLMTAEASERLDPSLYRGELSRFLDPEQIFLDRWRVFLPIVEETVAEHAELVRFLCPPSAL</sequence>
<protein>
    <submittedName>
        <fullName evidence="1">Uncharacterized protein</fullName>
    </submittedName>
</protein>
<evidence type="ECO:0000313" key="1">
    <source>
        <dbReference type="EMBL" id="MCX2941161.1"/>
    </source>
</evidence>
<keyword evidence="2" id="KW-1185">Reference proteome</keyword>
<name>A0ABT3SNS3_9MYCO</name>